<protein>
    <recommendedName>
        <fullName evidence="7">DNA 3'-5' helicase</fullName>
        <ecNumber evidence="7">5.6.2.4</ecNumber>
    </recommendedName>
</protein>
<accession>A0ABR7Z078</accession>
<keyword evidence="3 9" id="KW-0347">Helicase</keyword>
<dbReference type="Pfam" id="PF13361">
    <property type="entry name" value="UvrD_C"/>
    <property type="match status" value="1"/>
</dbReference>
<feature type="domain" description="UvrD-like helicase ATP-binding" evidence="11">
    <location>
        <begin position="93"/>
        <end position="578"/>
    </location>
</feature>
<feature type="compositionally biased region" description="Pro residues" evidence="10">
    <location>
        <begin position="35"/>
        <end position="44"/>
    </location>
</feature>
<dbReference type="InterPro" id="IPR014016">
    <property type="entry name" value="UvrD-like_ATP-bd"/>
</dbReference>
<evidence type="ECO:0000256" key="7">
    <source>
        <dbReference type="ARBA" id="ARBA00034808"/>
    </source>
</evidence>
<dbReference type="Gene3D" id="3.40.50.300">
    <property type="entry name" value="P-loop containing nucleotide triphosphate hydrolases"/>
    <property type="match status" value="3"/>
</dbReference>
<dbReference type="EMBL" id="JAAOCA010000009">
    <property type="protein sequence ID" value="MBD1598870.1"/>
    <property type="molecule type" value="Genomic_DNA"/>
</dbReference>
<feature type="region of interest" description="Disordered" evidence="10">
    <location>
        <begin position="31"/>
        <end position="70"/>
    </location>
</feature>
<dbReference type="SUPFAM" id="SSF52540">
    <property type="entry name" value="P-loop containing nucleoside triphosphate hydrolases"/>
    <property type="match status" value="1"/>
</dbReference>
<dbReference type="InterPro" id="IPR000212">
    <property type="entry name" value="DNA_helicase_UvrD/REP"/>
</dbReference>
<evidence type="ECO:0000256" key="4">
    <source>
        <dbReference type="ARBA" id="ARBA00022840"/>
    </source>
</evidence>
<reference evidence="12 13" key="1">
    <citation type="journal article" date="2020" name="Insects">
        <title>Bacteria Belonging to Pseudomonas typographi sp. nov. from the Bark Beetle Ips typographus Have Genomic Potential to Aid in the Host Ecology.</title>
        <authorList>
            <person name="Peral-Aranega E."/>
            <person name="Saati-Santamaria Z."/>
            <person name="Kolarik M."/>
            <person name="Rivas R."/>
            <person name="Garcia-Fraile P."/>
        </authorList>
    </citation>
    <scope>NUCLEOTIDE SEQUENCE [LARGE SCALE GENOMIC DNA]</scope>
    <source>
        <strain evidence="12 13">CA3A</strain>
    </source>
</reference>
<evidence type="ECO:0000256" key="10">
    <source>
        <dbReference type="SAM" id="MobiDB-lite"/>
    </source>
</evidence>
<evidence type="ECO:0000256" key="1">
    <source>
        <dbReference type="ARBA" id="ARBA00022741"/>
    </source>
</evidence>
<dbReference type="PROSITE" id="PS51198">
    <property type="entry name" value="UVRD_HELICASE_ATP_BIND"/>
    <property type="match status" value="1"/>
</dbReference>
<name>A0ABR7Z078_9PSED</name>
<evidence type="ECO:0000259" key="11">
    <source>
        <dbReference type="PROSITE" id="PS51198"/>
    </source>
</evidence>
<dbReference type="Pfam" id="PF00580">
    <property type="entry name" value="UvrD-helicase"/>
    <property type="match status" value="2"/>
</dbReference>
<keyword evidence="2 9" id="KW-0378">Hydrolase</keyword>
<gene>
    <name evidence="12" type="ORF">HAQ05_09145</name>
</gene>
<evidence type="ECO:0000256" key="5">
    <source>
        <dbReference type="ARBA" id="ARBA00023235"/>
    </source>
</evidence>
<proteinExistence type="predicted"/>
<organism evidence="12 13">
    <name type="scientific">Pseudomonas typographi</name>
    <dbReference type="NCBI Taxonomy" id="2715964"/>
    <lineage>
        <taxon>Bacteria</taxon>
        <taxon>Pseudomonadati</taxon>
        <taxon>Pseudomonadota</taxon>
        <taxon>Gammaproteobacteria</taxon>
        <taxon>Pseudomonadales</taxon>
        <taxon>Pseudomonadaceae</taxon>
        <taxon>Pseudomonas</taxon>
    </lineage>
</organism>
<comment type="catalytic activity">
    <reaction evidence="6">
        <text>Couples ATP hydrolysis with the unwinding of duplex DNA by translocating in the 3'-5' direction.</text>
        <dbReference type="EC" id="5.6.2.4"/>
    </reaction>
</comment>
<comment type="caution">
    <text evidence="12">The sequence shown here is derived from an EMBL/GenBank/DDBJ whole genome shotgun (WGS) entry which is preliminary data.</text>
</comment>
<evidence type="ECO:0000256" key="8">
    <source>
        <dbReference type="ARBA" id="ARBA00048988"/>
    </source>
</evidence>
<dbReference type="InterPro" id="IPR027417">
    <property type="entry name" value="P-loop_NTPase"/>
</dbReference>
<feature type="binding site" evidence="9">
    <location>
        <begin position="114"/>
        <end position="121"/>
    </location>
    <ligand>
        <name>ATP</name>
        <dbReference type="ChEBI" id="CHEBI:30616"/>
    </ligand>
</feature>
<evidence type="ECO:0000256" key="3">
    <source>
        <dbReference type="ARBA" id="ARBA00022806"/>
    </source>
</evidence>
<sequence>MPRRSTEPAAKGWLQRLKAYVGELREITAVYNGKPRPPAAAPPPTKRRSKAKNNPEREADRTPAPAREGRLPISAAIRKQMKADAARLLPAHQQPSAAQWRMVFSDAQATCVAAGAGAGKSASLVLRVVLLVQYLQVPLEHISVVTFTRESRKDVLARLVSTLALWGRHLSERQAREVVRTFHSRLLGWAQGLPGQGALKAFETVGQGGAADPDEPPFALALNLQQRELFNGAYQGLAAADPHFASLIEALRRQALHLPRLGTDHPDVRKRAAVMALAAKRDEALCQSVEALWRAAGAWPLAEVEAKLEPLPLRGLPFYCHGYHPRLQAWVILGVDPREGQDVRRAQAELPLAAEVAVKRTLFQAFCEQPVIWLGTYAAAKALGQAAEAGVSCGPGLEYCLHGERKALPLLDAFHEVGGFIENLGLPVAGAIEQAGLAAEGPDALFFQALARFWPVLQAHLQAQQPPLMTYNRLFMSFSEQGGQRLRELDTAQLERFSHVLVDEFQDVSPLIVNWLKALQAERTRRTLAPGSLLCVGDDWQSIYGWRGSSPRFFLEFEHVFSAAAHARVTLRDNYRSQQGVIDAAEHVIKGTRSLKGKKGRAVGGRPVQPVHVLERDDARLLERVQAHQAQGQSILVLYRKGAERAGLAKLLQAPLAAAKQAGQGAAIRLMTYHSAKGLEADAVFLLGDCQYLGSCAYRNTLYRLAGLAEPEALAPYDDAQGEEALRLAYVAITRARQHCYWFVEPPSDGTALRASAKVAGSKGVFLDQRGQIYRETPN</sequence>
<dbReference type="EC" id="5.6.2.4" evidence="7"/>
<keyword evidence="5" id="KW-0413">Isomerase</keyword>
<keyword evidence="1 9" id="KW-0547">Nucleotide-binding</keyword>
<dbReference type="InterPro" id="IPR014017">
    <property type="entry name" value="DNA_helicase_UvrD-like_C"/>
</dbReference>
<dbReference type="RefSeq" id="WP_190419631.1">
    <property type="nucleotide sequence ID" value="NZ_JAAOCA010000009.1"/>
</dbReference>
<comment type="catalytic activity">
    <reaction evidence="8">
        <text>ATP + H2O = ADP + phosphate + H(+)</text>
        <dbReference type="Rhea" id="RHEA:13065"/>
        <dbReference type="ChEBI" id="CHEBI:15377"/>
        <dbReference type="ChEBI" id="CHEBI:15378"/>
        <dbReference type="ChEBI" id="CHEBI:30616"/>
        <dbReference type="ChEBI" id="CHEBI:43474"/>
        <dbReference type="ChEBI" id="CHEBI:456216"/>
        <dbReference type="EC" id="5.6.2.4"/>
    </reaction>
</comment>
<dbReference type="PANTHER" id="PTHR11070:SF63">
    <property type="entry name" value="DNA HELICASE IV"/>
    <property type="match status" value="1"/>
</dbReference>
<keyword evidence="13" id="KW-1185">Reference proteome</keyword>
<dbReference type="PANTHER" id="PTHR11070">
    <property type="entry name" value="UVRD / RECB / PCRA DNA HELICASE FAMILY MEMBER"/>
    <property type="match status" value="1"/>
</dbReference>
<keyword evidence="4 9" id="KW-0067">ATP-binding</keyword>
<dbReference type="Proteomes" id="UP000805841">
    <property type="component" value="Unassembled WGS sequence"/>
</dbReference>
<evidence type="ECO:0000313" key="12">
    <source>
        <dbReference type="EMBL" id="MBD1598870.1"/>
    </source>
</evidence>
<evidence type="ECO:0000256" key="9">
    <source>
        <dbReference type="PROSITE-ProRule" id="PRU00560"/>
    </source>
</evidence>
<evidence type="ECO:0000256" key="6">
    <source>
        <dbReference type="ARBA" id="ARBA00034617"/>
    </source>
</evidence>
<evidence type="ECO:0000313" key="13">
    <source>
        <dbReference type="Proteomes" id="UP000805841"/>
    </source>
</evidence>
<evidence type="ECO:0000256" key="2">
    <source>
        <dbReference type="ARBA" id="ARBA00022801"/>
    </source>
</evidence>